<dbReference type="InterPro" id="IPR051402">
    <property type="entry name" value="KPR-Related"/>
</dbReference>
<evidence type="ECO:0000313" key="2">
    <source>
        <dbReference type="EMBL" id="SVC46642.1"/>
    </source>
</evidence>
<sequence length="174" mass="18768">MKIGILGVGAVGGVISGYLARAKHDITLIDIWPEHVDCINEKGLKITAFEEEFIVTPRALHLGELSRIRPEFDIVILSLKSYDTAWASKFIEPHIASDGFVVSAQNSINEDTIASVLGWSKVVGCVVTLGAGMYTAGHVERTSSIEKLAFTIGEPSGLVTKRLEQLSEIMNDGG</sequence>
<reference evidence="2" key="1">
    <citation type="submission" date="2018-05" db="EMBL/GenBank/DDBJ databases">
        <authorList>
            <person name="Lanie J.A."/>
            <person name="Ng W.-L."/>
            <person name="Kazmierczak K.M."/>
            <person name="Andrzejewski T.M."/>
            <person name="Davidsen T.M."/>
            <person name="Wayne K.J."/>
            <person name="Tettelin H."/>
            <person name="Glass J.I."/>
            <person name="Rusch D."/>
            <person name="Podicherti R."/>
            <person name="Tsui H.-C.T."/>
            <person name="Winkler M.E."/>
        </authorList>
    </citation>
    <scope>NUCLEOTIDE SEQUENCE</scope>
</reference>
<dbReference type="PANTHER" id="PTHR21708:SF26">
    <property type="entry name" value="2-DEHYDROPANTOATE 2-REDUCTASE"/>
    <property type="match status" value="1"/>
</dbReference>
<dbReference type="InterPro" id="IPR013332">
    <property type="entry name" value="KPR_N"/>
</dbReference>
<dbReference type="Pfam" id="PF02558">
    <property type="entry name" value="ApbA"/>
    <property type="match status" value="1"/>
</dbReference>
<dbReference type="PANTHER" id="PTHR21708">
    <property type="entry name" value="PROBABLE 2-DEHYDROPANTOATE 2-REDUCTASE"/>
    <property type="match status" value="1"/>
</dbReference>
<dbReference type="SUPFAM" id="SSF51735">
    <property type="entry name" value="NAD(P)-binding Rossmann-fold domains"/>
    <property type="match status" value="1"/>
</dbReference>
<dbReference type="AlphaFoldDB" id="A0A382MGV4"/>
<feature type="domain" description="Ketopantoate reductase N-terminal" evidence="1">
    <location>
        <begin position="3"/>
        <end position="149"/>
    </location>
</feature>
<name>A0A382MGV4_9ZZZZ</name>
<dbReference type="EMBL" id="UINC01092775">
    <property type="protein sequence ID" value="SVC46642.1"/>
    <property type="molecule type" value="Genomic_DNA"/>
</dbReference>
<proteinExistence type="predicted"/>
<protein>
    <recommendedName>
        <fullName evidence="1">Ketopantoate reductase N-terminal domain-containing protein</fullName>
    </recommendedName>
</protein>
<evidence type="ECO:0000259" key="1">
    <source>
        <dbReference type="Pfam" id="PF02558"/>
    </source>
</evidence>
<dbReference type="GO" id="GO:0005737">
    <property type="term" value="C:cytoplasm"/>
    <property type="evidence" value="ECO:0007669"/>
    <property type="project" value="TreeGrafter"/>
</dbReference>
<dbReference type="Gene3D" id="3.40.50.720">
    <property type="entry name" value="NAD(P)-binding Rossmann-like Domain"/>
    <property type="match status" value="1"/>
</dbReference>
<feature type="non-terminal residue" evidence="2">
    <location>
        <position position="174"/>
    </location>
</feature>
<accession>A0A382MGV4</accession>
<dbReference type="InterPro" id="IPR036291">
    <property type="entry name" value="NAD(P)-bd_dom_sf"/>
</dbReference>
<organism evidence="2">
    <name type="scientific">marine metagenome</name>
    <dbReference type="NCBI Taxonomy" id="408172"/>
    <lineage>
        <taxon>unclassified sequences</taxon>
        <taxon>metagenomes</taxon>
        <taxon>ecological metagenomes</taxon>
    </lineage>
</organism>
<gene>
    <name evidence="2" type="ORF">METZ01_LOCUS299496</name>
</gene>